<keyword evidence="1" id="KW-0812">Transmembrane</keyword>
<feature type="transmembrane region" description="Helical" evidence="1">
    <location>
        <begin position="175"/>
        <end position="193"/>
    </location>
</feature>
<dbReference type="GO" id="GO:0006508">
    <property type="term" value="P:proteolysis"/>
    <property type="evidence" value="ECO:0007669"/>
    <property type="project" value="UniProtKB-KW"/>
</dbReference>
<dbReference type="GO" id="GO:0008237">
    <property type="term" value="F:metallopeptidase activity"/>
    <property type="evidence" value="ECO:0007669"/>
    <property type="project" value="UniProtKB-KW"/>
</dbReference>
<feature type="transmembrane region" description="Helical" evidence="1">
    <location>
        <begin position="63"/>
        <end position="83"/>
    </location>
</feature>
<comment type="caution">
    <text evidence="3">The sequence shown here is derived from an EMBL/GenBank/DDBJ whole genome shotgun (WGS) entry which is preliminary data.</text>
</comment>
<evidence type="ECO:0000259" key="2">
    <source>
        <dbReference type="Pfam" id="PF02517"/>
    </source>
</evidence>
<feature type="transmembrane region" description="Helical" evidence="1">
    <location>
        <begin position="103"/>
        <end position="124"/>
    </location>
</feature>
<keyword evidence="3" id="KW-0378">Hydrolase</keyword>
<dbReference type="GO" id="GO:0080120">
    <property type="term" value="P:CAAX-box protein maturation"/>
    <property type="evidence" value="ECO:0007669"/>
    <property type="project" value="UniProtKB-ARBA"/>
</dbReference>
<reference evidence="4" key="1">
    <citation type="submission" date="2018-08" db="EMBL/GenBank/DDBJ databases">
        <authorList>
            <person name="Im W.T."/>
        </authorList>
    </citation>
    <scope>NUCLEOTIDE SEQUENCE [LARGE SCALE GENOMIC DNA]</scope>
    <source>
        <strain evidence="4">LA-28</strain>
    </source>
</reference>
<feature type="transmembrane region" description="Helical" evidence="1">
    <location>
        <begin position="20"/>
        <end position="42"/>
    </location>
</feature>
<feature type="transmembrane region" description="Helical" evidence="1">
    <location>
        <begin position="200"/>
        <end position="220"/>
    </location>
</feature>
<evidence type="ECO:0000256" key="1">
    <source>
        <dbReference type="SAM" id="Phobius"/>
    </source>
</evidence>
<gene>
    <name evidence="3" type="ORF">DY251_05265</name>
</gene>
<evidence type="ECO:0000313" key="3">
    <source>
        <dbReference type="EMBL" id="RFC68390.1"/>
    </source>
</evidence>
<dbReference type="Pfam" id="PF02517">
    <property type="entry name" value="Rce1-like"/>
    <property type="match status" value="1"/>
</dbReference>
<keyword evidence="3" id="KW-0482">Metalloprotease</keyword>
<organism evidence="3 4">
    <name type="scientific">Mesorhizobium denitrificans</name>
    <dbReference type="NCBI Taxonomy" id="2294114"/>
    <lineage>
        <taxon>Bacteria</taxon>
        <taxon>Pseudomonadati</taxon>
        <taxon>Pseudomonadota</taxon>
        <taxon>Alphaproteobacteria</taxon>
        <taxon>Hyphomicrobiales</taxon>
        <taxon>Phyllobacteriaceae</taxon>
        <taxon>Mesorhizobium</taxon>
    </lineage>
</organism>
<keyword evidence="3" id="KW-0645">Protease</keyword>
<keyword evidence="1" id="KW-0472">Membrane</keyword>
<dbReference type="Proteomes" id="UP000262379">
    <property type="component" value="Unassembled WGS sequence"/>
</dbReference>
<accession>A0A371XGM7</accession>
<name>A0A371XGM7_9HYPH</name>
<dbReference type="EMBL" id="QURN01000004">
    <property type="protein sequence ID" value="RFC68390.1"/>
    <property type="molecule type" value="Genomic_DNA"/>
</dbReference>
<evidence type="ECO:0000313" key="4">
    <source>
        <dbReference type="Proteomes" id="UP000262379"/>
    </source>
</evidence>
<dbReference type="AlphaFoldDB" id="A0A371XGM7"/>
<sequence>MHSPAFEAYRSSPPRRVSLWRLLFGIVVIGLCWLGTSLLAGLPALLDRSADPLAFFSSKIGTLATLASFIGIWIGVWIATRFIHREPFSNVLGVSRRINFGDFAKGLLAVFLTSVLSEVLIYILNPQFERTALDIGTWLVFIVPVLALCFVQTSSEELLFRGYLPRNLANRFRSPWIWAVLPSIMFIGLHLTPQMSASQLALVVISIGTLTALMMFLVWLTGNLGAAFGVHMGNNLFGFALVAHQDEFAGLALFRGVPINDPAMGNDFALALGAVGVVCVGLTALLLLHSRSPLKVSG</sequence>
<dbReference type="GO" id="GO:0004175">
    <property type="term" value="F:endopeptidase activity"/>
    <property type="evidence" value="ECO:0007669"/>
    <property type="project" value="UniProtKB-ARBA"/>
</dbReference>
<keyword evidence="4" id="KW-1185">Reference proteome</keyword>
<proteinExistence type="predicted"/>
<keyword evidence="1" id="KW-1133">Transmembrane helix</keyword>
<feature type="transmembrane region" description="Helical" evidence="1">
    <location>
        <begin position="268"/>
        <end position="288"/>
    </location>
</feature>
<dbReference type="RefSeq" id="WP_116623116.1">
    <property type="nucleotide sequence ID" value="NZ_QURN01000004.1"/>
</dbReference>
<feature type="transmembrane region" description="Helical" evidence="1">
    <location>
        <begin position="136"/>
        <end position="155"/>
    </location>
</feature>
<protein>
    <submittedName>
        <fullName evidence="3">CPBP family intramembrane metalloprotease</fullName>
    </submittedName>
</protein>
<feature type="domain" description="CAAX prenyl protease 2/Lysostaphin resistance protein A-like" evidence="2">
    <location>
        <begin position="141"/>
        <end position="237"/>
    </location>
</feature>
<dbReference type="InterPro" id="IPR003675">
    <property type="entry name" value="Rce1/LyrA-like_dom"/>
</dbReference>